<name>A0AA88GYP8_NAELO</name>
<dbReference type="InterPro" id="IPR052270">
    <property type="entry name" value="CACF_protein"/>
</dbReference>
<sequence length="1056" mass="125618">MLNNKTSGPPSTKRMGSRTIQHAQATQEIRNTEKTVTPNEKHTNNKLSTTPNNIIVRKLPTIIQSSNNAAKAPVVRYHNIDDDDDPEEAKYSQKPQPQQNNQISATPHVPTTSKVIVNNVRQLSSHNQLKTTEGKSKPPQTSNNMPTTLTATKNPPTPYHSNSPQLCTRNDHFQSKIFANANTESLDALTNQFKRLGTFPINQKEHSITNFSEEWMRKKKAAIKRRKTKLRSEELARKVINHWKWFARNGLNEIKAKNMRNNTLIFKCFQHWKRRKEDRENIWKREFIMQTRHKFSVMQYFFMIWRQQLNNNLQKEQELSDVACKHFIKILKIRALKSLQTSCEIRRTKRYSILVADKFEYQRNVRRVIGAIKEIKIMRDKINFGESHYTNVLLRKAWSALKQYIQEEAEIKIRKATEYYDLSIQRKAFGALKQQVVKYIEKRKILATKLEIVDRFFKNKTLRMVFNCLAQYCHMKTEKRKKLNQAEEYFRNTFLSSYFNNWIITLHNKMHFQELENIVVQKQRKRELKQVLMTWKDKLCTQRHATVLEEKSERFRCESLIRKSLFALSNYLLLRKEKHQLSNKAEIFHRFSCLYKGFRQWKDNYLLEEQRTKSLHDKIQPILRRKHKFLKSIVLRALAQHACTQKEKKAKEDSRVAELKAILECSKVSRIFIAWRHYYENKVIERINIERAALHHNRILKEKGMKQLFAYVLFRRRNEELHRKALQFSLKYLAKPIFDLWNNIVQKRLNDKCSLKKADFLMKKHLAKKTFAALKNYVYYARVKSKLEIEALENRNALLLRRGLIQWMESACEHHAQRMRKIQLDHTKSEFEALQRVEKYARHWLYITIRNAQKRGSYLFSGYRKTNITQSDHHQQQNAALDLTQSRGPPKRRPSPRIPNELLFNFPINPQDSLIDTTHSQPSMSDEELKVQKQVSFQIQDSSPIIANSPIGHNENVRNTNTDSSLIEEIDKIKNVLEEFENNWTPIYEMEKDKRKYLRELIDIEDDYTNIQELTLELNHLEKRAKTYLKFKREELPKLIEQLHRLLLSSCDPALL</sequence>
<feature type="compositionally biased region" description="Polar residues" evidence="2">
    <location>
        <begin position="1"/>
        <end position="10"/>
    </location>
</feature>
<dbReference type="Proteomes" id="UP000816034">
    <property type="component" value="Unassembled WGS sequence"/>
</dbReference>
<keyword evidence="1" id="KW-0175">Coiled coil</keyword>
<feature type="region of interest" description="Disordered" evidence="2">
    <location>
        <begin position="73"/>
        <end position="111"/>
    </location>
</feature>
<comment type="caution">
    <text evidence="3">The sequence shown here is derived from an EMBL/GenBank/DDBJ whole genome shotgun (WGS) entry which is preliminary data.</text>
</comment>
<keyword evidence="4" id="KW-1185">Reference proteome</keyword>
<feature type="compositionally biased region" description="Polar residues" evidence="2">
    <location>
        <begin position="93"/>
        <end position="111"/>
    </location>
</feature>
<evidence type="ECO:0000256" key="1">
    <source>
        <dbReference type="SAM" id="Coils"/>
    </source>
</evidence>
<reference evidence="3 4" key="1">
    <citation type="journal article" date="2018" name="BMC Genomics">
        <title>The genome of Naegleria lovaniensis, the basis for a comparative approach to unravel pathogenicity factors of the human pathogenic amoeba N. fowleri.</title>
        <authorList>
            <person name="Liechti N."/>
            <person name="Schurch N."/>
            <person name="Bruggmann R."/>
            <person name="Wittwer M."/>
        </authorList>
    </citation>
    <scope>NUCLEOTIDE SEQUENCE [LARGE SCALE GENOMIC DNA]</scope>
    <source>
        <strain evidence="3 4">ATCC 30569</strain>
    </source>
</reference>
<evidence type="ECO:0000313" key="4">
    <source>
        <dbReference type="Proteomes" id="UP000816034"/>
    </source>
</evidence>
<feature type="compositionally biased region" description="Polar residues" evidence="2">
    <location>
        <begin position="138"/>
        <end position="162"/>
    </location>
</feature>
<dbReference type="AlphaFoldDB" id="A0AA88GYP8"/>
<gene>
    <name evidence="3" type="ORF">C9374_006941</name>
</gene>
<protein>
    <recommendedName>
        <fullName evidence="5">Sfi1 spindle body domain-containing protein</fullName>
    </recommendedName>
</protein>
<feature type="region of interest" description="Disordered" evidence="2">
    <location>
        <begin position="1"/>
        <end position="50"/>
    </location>
</feature>
<dbReference type="PANTHER" id="PTHR22028">
    <property type="entry name" value="SFI1 SPINDLE BODY DOMAIN-CONTAINING PROTEIN-RELATED"/>
    <property type="match status" value="1"/>
</dbReference>
<evidence type="ECO:0000256" key="2">
    <source>
        <dbReference type="SAM" id="MobiDB-lite"/>
    </source>
</evidence>
<accession>A0AA88GYP8</accession>
<proteinExistence type="predicted"/>
<feature type="region of interest" description="Disordered" evidence="2">
    <location>
        <begin position="869"/>
        <end position="900"/>
    </location>
</feature>
<organism evidence="3 4">
    <name type="scientific">Naegleria lovaniensis</name>
    <name type="common">Amoeba</name>
    <dbReference type="NCBI Taxonomy" id="51637"/>
    <lineage>
        <taxon>Eukaryota</taxon>
        <taxon>Discoba</taxon>
        <taxon>Heterolobosea</taxon>
        <taxon>Tetramitia</taxon>
        <taxon>Eutetramitia</taxon>
        <taxon>Vahlkampfiidae</taxon>
        <taxon>Naegleria</taxon>
    </lineage>
</organism>
<feature type="region of interest" description="Disordered" evidence="2">
    <location>
        <begin position="123"/>
        <end position="162"/>
    </location>
</feature>
<dbReference type="GeneID" id="68099395"/>
<dbReference type="EMBL" id="PYSW02000002">
    <property type="protein sequence ID" value="KAG2393410.1"/>
    <property type="molecule type" value="Genomic_DNA"/>
</dbReference>
<dbReference type="RefSeq" id="XP_044555304.1">
    <property type="nucleotide sequence ID" value="XM_044696857.1"/>
</dbReference>
<evidence type="ECO:0000313" key="3">
    <source>
        <dbReference type="EMBL" id="KAG2393410.1"/>
    </source>
</evidence>
<evidence type="ECO:0008006" key="5">
    <source>
        <dbReference type="Google" id="ProtNLM"/>
    </source>
</evidence>
<feature type="compositionally biased region" description="Polar residues" evidence="2">
    <location>
        <begin position="869"/>
        <end position="886"/>
    </location>
</feature>
<feature type="compositionally biased region" description="Polar residues" evidence="2">
    <location>
        <begin position="18"/>
        <end position="38"/>
    </location>
</feature>
<feature type="coiled-coil region" evidence="1">
    <location>
        <begin position="963"/>
        <end position="1024"/>
    </location>
</feature>